<evidence type="ECO:0000313" key="1">
    <source>
        <dbReference type="EMBL" id="MBB6205062.1"/>
    </source>
</evidence>
<reference evidence="1 2" key="1">
    <citation type="submission" date="2020-08" db="EMBL/GenBank/DDBJ databases">
        <title>Genomic Encyclopedia of Type Strains, Phase IV (KMG-V): Genome sequencing to study the core and pangenomes of soil and plant-associated prokaryotes.</title>
        <authorList>
            <person name="Whitman W."/>
        </authorList>
    </citation>
    <scope>NUCLEOTIDE SEQUENCE [LARGE SCALE GENOMIC DNA]</scope>
    <source>
        <strain evidence="1 2">SEMIA 4013</strain>
    </source>
</reference>
<dbReference type="Proteomes" id="UP000518681">
    <property type="component" value="Unassembled WGS sequence"/>
</dbReference>
<sequence length="66" mass="7189">MDDRFVSTLDRVAVLGATMQLSGAAIVPDRIHANRCAELERIELGRARMRCAAAGVIHTNRPGNIM</sequence>
<accession>A0AAW3V5E0</accession>
<evidence type="ECO:0000313" key="2">
    <source>
        <dbReference type="Proteomes" id="UP000518681"/>
    </source>
</evidence>
<gene>
    <name evidence="1" type="ORF">GGD69_005956</name>
</gene>
<dbReference type="RefSeq" id="WP_127837892.1">
    <property type="nucleotide sequence ID" value="NZ_CADFGE010000013.1"/>
</dbReference>
<proteinExistence type="predicted"/>
<name>A0AAW3V5E0_9BURK</name>
<dbReference type="AlphaFoldDB" id="A0AAW3V5E0"/>
<organism evidence="1 2">
    <name type="scientific">Paraburkholderia fungorum</name>
    <dbReference type="NCBI Taxonomy" id="134537"/>
    <lineage>
        <taxon>Bacteria</taxon>
        <taxon>Pseudomonadati</taxon>
        <taxon>Pseudomonadota</taxon>
        <taxon>Betaproteobacteria</taxon>
        <taxon>Burkholderiales</taxon>
        <taxon>Burkholderiaceae</taxon>
        <taxon>Paraburkholderia</taxon>
    </lineage>
</organism>
<comment type="caution">
    <text evidence="1">The sequence shown here is derived from an EMBL/GenBank/DDBJ whole genome shotgun (WGS) entry which is preliminary data.</text>
</comment>
<dbReference type="EMBL" id="JACIIK010000011">
    <property type="protein sequence ID" value="MBB6205062.1"/>
    <property type="molecule type" value="Genomic_DNA"/>
</dbReference>
<protein>
    <submittedName>
        <fullName evidence="1">Uncharacterized protein</fullName>
    </submittedName>
</protein>